<dbReference type="RefSeq" id="WP_229928126.1">
    <property type="nucleotide sequence ID" value="NZ_BNBO01000093.1"/>
</dbReference>
<evidence type="ECO:0000256" key="1">
    <source>
        <dbReference type="SAM" id="MobiDB-lite"/>
    </source>
</evidence>
<name>A0A918YW60_9ACTN</name>
<accession>A0A918YW60</accession>
<evidence type="ECO:0000313" key="3">
    <source>
        <dbReference type="Proteomes" id="UP000617734"/>
    </source>
</evidence>
<dbReference type="GeneID" id="95358085"/>
<proteinExistence type="predicted"/>
<reference evidence="2" key="1">
    <citation type="journal article" date="2014" name="Int. J. Syst. Evol. Microbiol.">
        <title>Complete genome sequence of Corynebacterium casei LMG S-19264T (=DSM 44701T), isolated from a smear-ripened cheese.</title>
        <authorList>
            <consortium name="US DOE Joint Genome Institute (JGI-PGF)"/>
            <person name="Walter F."/>
            <person name="Albersmeier A."/>
            <person name="Kalinowski J."/>
            <person name="Ruckert C."/>
        </authorList>
    </citation>
    <scope>NUCLEOTIDE SEQUENCE</scope>
    <source>
        <strain evidence="2">JCM 4646</strain>
    </source>
</reference>
<sequence>MRYLTGSFALGALRRGRTIEQFLGAAGRPDRPGIRWVEVRPSASGYLIVLHTAEDVGGEHFHDLVEFPALDSDSEEEDFGQEIATAQDESAAMAIAEASTGAAPGRWVNAGIAQDDYLDFVRAGRPPHPPATEPHQAPSDRS</sequence>
<organism evidence="2 3">
    <name type="scientific">Kitasatospora indigofera</name>
    <dbReference type="NCBI Taxonomy" id="67307"/>
    <lineage>
        <taxon>Bacteria</taxon>
        <taxon>Bacillati</taxon>
        <taxon>Actinomycetota</taxon>
        <taxon>Actinomycetes</taxon>
        <taxon>Kitasatosporales</taxon>
        <taxon>Streptomycetaceae</taxon>
        <taxon>Kitasatospora</taxon>
    </lineage>
</organism>
<evidence type="ECO:0000313" key="2">
    <source>
        <dbReference type="EMBL" id="GHE26553.1"/>
    </source>
</evidence>
<gene>
    <name evidence="2" type="ORF">GCM10018781_78800</name>
</gene>
<dbReference type="Proteomes" id="UP000617734">
    <property type="component" value="Unassembled WGS sequence"/>
</dbReference>
<reference evidence="2" key="2">
    <citation type="submission" date="2020-09" db="EMBL/GenBank/DDBJ databases">
        <authorList>
            <person name="Sun Q."/>
            <person name="Ohkuma M."/>
        </authorList>
    </citation>
    <scope>NUCLEOTIDE SEQUENCE</scope>
    <source>
        <strain evidence="2">JCM 4646</strain>
    </source>
</reference>
<protein>
    <submittedName>
        <fullName evidence="2">Uncharacterized protein</fullName>
    </submittedName>
</protein>
<keyword evidence="3" id="KW-1185">Reference proteome</keyword>
<comment type="caution">
    <text evidence="2">The sequence shown here is derived from an EMBL/GenBank/DDBJ whole genome shotgun (WGS) entry which is preliminary data.</text>
</comment>
<dbReference type="AlphaFoldDB" id="A0A918YW60"/>
<feature type="region of interest" description="Disordered" evidence="1">
    <location>
        <begin position="120"/>
        <end position="142"/>
    </location>
</feature>
<dbReference type="EMBL" id="BNBO01000093">
    <property type="protein sequence ID" value="GHE26553.1"/>
    <property type="molecule type" value="Genomic_DNA"/>
</dbReference>